<evidence type="ECO:0000313" key="3">
    <source>
        <dbReference type="Proteomes" id="UP001500635"/>
    </source>
</evidence>
<reference evidence="3" key="1">
    <citation type="journal article" date="2019" name="Int. J. Syst. Evol. Microbiol.">
        <title>The Global Catalogue of Microorganisms (GCM) 10K type strain sequencing project: providing services to taxonomists for standard genome sequencing and annotation.</title>
        <authorList>
            <consortium name="The Broad Institute Genomics Platform"/>
            <consortium name="The Broad Institute Genome Sequencing Center for Infectious Disease"/>
            <person name="Wu L."/>
            <person name="Ma J."/>
        </authorList>
    </citation>
    <scope>NUCLEOTIDE SEQUENCE [LARGE SCALE GENOMIC DNA]</scope>
    <source>
        <strain evidence="3">JCM 17688</strain>
    </source>
</reference>
<dbReference type="Proteomes" id="UP001500635">
    <property type="component" value="Unassembled WGS sequence"/>
</dbReference>
<comment type="caution">
    <text evidence="2">The sequence shown here is derived from an EMBL/GenBank/DDBJ whole genome shotgun (WGS) entry which is preliminary data.</text>
</comment>
<dbReference type="EMBL" id="BAABFR010000046">
    <property type="protein sequence ID" value="GAA4395923.1"/>
    <property type="molecule type" value="Genomic_DNA"/>
</dbReference>
<feature type="region of interest" description="Disordered" evidence="1">
    <location>
        <begin position="1"/>
        <end position="28"/>
    </location>
</feature>
<keyword evidence="3" id="KW-1185">Reference proteome</keyword>
<proteinExistence type="predicted"/>
<organism evidence="2 3">
    <name type="scientific">Tsukamurella soli</name>
    <dbReference type="NCBI Taxonomy" id="644556"/>
    <lineage>
        <taxon>Bacteria</taxon>
        <taxon>Bacillati</taxon>
        <taxon>Actinomycetota</taxon>
        <taxon>Actinomycetes</taxon>
        <taxon>Mycobacteriales</taxon>
        <taxon>Tsukamurellaceae</taxon>
        <taxon>Tsukamurella</taxon>
    </lineage>
</organism>
<accession>A0ABP8JUH6</accession>
<protein>
    <submittedName>
        <fullName evidence="2">Uncharacterized protein</fullName>
    </submittedName>
</protein>
<gene>
    <name evidence="2" type="ORF">GCM10023147_29660</name>
</gene>
<sequence>MSGGVHPQDGEFRMPGLGSGPVPHVHEATPDRLGSCPCDATALPGGASEVRLRPLCSLAPTGIAIAAAAAERAPRR</sequence>
<evidence type="ECO:0000313" key="2">
    <source>
        <dbReference type="EMBL" id="GAA4395923.1"/>
    </source>
</evidence>
<name>A0ABP8JUH6_9ACTN</name>
<evidence type="ECO:0000256" key="1">
    <source>
        <dbReference type="SAM" id="MobiDB-lite"/>
    </source>
</evidence>